<dbReference type="Ensembl" id="ENSPCOT00000042588.1">
    <property type="protein sequence ID" value="ENSPCOP00000031630.1"/>
    <property type="gene ID" value="ENSPCOG00000028590.1"/>
</dbReference>
<keyword evidence="4 10" id="KW-1015">Disulfide bond</keyword>
<keyword evidence="15" id="KW-1185">Reference proteome</keyword>
<name>A0A2K6GZM0_PROCO</name>
<dbReference type="PANTHER" id="PTHR11716">
    <property type="entry name" value="PHOSPHOLIPASE A2 FAMILY MEMBER"/>
    <property type="match status" value="1"/>
</dbReference>
<dbReference type="GO" id="GO:0005509">
    <property type="term" value="F:calcium ion binding"/>
    <property type="evidence" value="ECO:0007669"/>
    <property type="project" value="InterPro"/>
</dbReference>
<dbReference type="Gene3D" id="1.20.90.10">
    <property type="entry name" value="Phospholipase A2 domain"/>
    <property type="match status" value="1"/>
</dbReference>
<feature type="active site" evidence="8">
    <location>
        <position position="156"/>
    </location>
</feature>
<evidence type="ECO:0000256" key="9">
    <source>
        <dbReference type="PIRSR" id="PIRSR601211-2"/>
    </source>
</evidence>
<comment type="subcellular location">
    <subcellularLocation>
        <location evidence="1 12">Secreted</location>
    </subcellularLocation>
</comment>
<dbReference type="OrthoDB" id="10069378at2759"/>
<feature type="disulfide bond" evidence="10">
    <location>
        <begin position="112"/>
        <end position="155"/>
    </location>
</feature>
<feature type="disulfide bond" evidence="10">
    <location>
        <begin position="140"/>
        <end position="153"/>
    </location>
</feature>
<dbReference type="InterPro" id="IPR016090">
    <property type="entry name" value="PLA2-like_dom"/>
</dbReference>
<dbReference type="GO" id="GO:0005576">
    <property type="term" value="C:extracellular region"/>
    <property type="evidence" value="ECO:0007669"/>
    <property type="project" value="UniProtKB-SubCell"/>
</dbReference>
<dbReference type="EC" id="3.1.1.4" evidence="12"/>
<dbReference type="KEGG" id="pcoq:105820453"/>
<keyword evidence="12" id="KW-0378">Hydrolase</keyword>
<feature type="disulfide bond" evidence="10">
    <location>
        <begin position="90"/>
        <end position="106"/>
    </location>
</feature>
<keyword evidence="9 12" id="KW-0106">Calcium</keyword>
<dbReference type="InterPro" id="IPR036444">
    <property type="entry name" value="PLipase_A2_dom_sf"/>
</dbReference>
<protein>
    <recommendedName>
        <fullName evidence="12">Phospholipase A2</fullName>
        <ecNumber evidence="12">3.1.1.4</ecNumber>
    </recommendedName>
</protein>
<dbReference type="GO" id="GO:0016042">
    <property type="term" value="P:lipid catabolic process"/>
    <property type="evidence" value="ECO:0007669"/>
    <property type="project" value="InterPro"/>
</dbReference>
<dbReference type="RefSeq" id="XP_012512387.1">
    <property type="nucleotide sequence ID" value="XM_012656933.1"/>
</dbReference>
<comment type="catalytic activity">
    <reaction evidence="7">
        <text>1-hexadecanoyl-2-(9Z,12Z-octadecadienoyl)-sn-glycero-3-phosphoethanolamine + H2O = 1-hexadecanoyl-sn-glycero-3-phosphoethanolamine + (9Z,12Z)-octadecadienoate + H(+)</text>
        <dbReference type="Rhea" id="RHEA:40815"/>
        <dbReference type="ChEBI" id="CHEBI:15377"/>
        <dbReference type="ChEBI" id="CHEBI:15378"/>
        <dbReference type="ChEBI" id="CHEBI:30245"/>
        <dbReference type="ChEBI" id="CHEBI:73004"/>
        <dbReference type="ChEBI" id="CHEBI:73008"/>
    </reaction>
    <physiologicalReaction direction="left-to-right" evidence="7">
        <dbReference type="Rhea" id="RHEA:40816"/>
    </physiologicalReaction>
</comment>
<comment type="similarity">
    <text evidence="2 11">Belongs to the phospholipase A2 family.</text>
</comment>
<evidence type="ECO:0000256" key="1">
    <source>
        <dbReference type="ARBA" id="ARBA00004613"/>
    </source>
</evidence>
<feature type="active site" evidence="8">
    <location>
        <position position="109"/>
    </location>
</feature>
<comment type="cofactor">
    <cofactor evidence="9">
        <name>Ca(2+)</name>
        <dbReference type="ChEBI" id="CHEBI:29108"/>
    </cofactor>
    <text evidence="9">Binds 1 Ca(2+) ion per subunit.</text>
</comment>
<dbReference type="GeneID" id="105820453"/>
<proteinExistence type="inferred from homology"/>
<dbReference type="SMART" id="SM00085">
    <property type="entry name" value="PA2c"/>
    <property type="match status" value="1"/>
</dbReference>
<comment type="catalytic activity">
    <reaction evidence="5">
        <text>a 1,2-diacyl-sn-glycero-3-phosphocholine + H2O = a 1-acyl-sn-glycero-3-phosphocholine + a fatty acid + H(+)</text>
        <dbReference type="Rhea" id="RHEA:15801"/>
        <dbReference type="ChEBI" id="CHEBI:15377"/>
        <dbReference type="ChEBI" id="CHEBI:15378"/>
        <dbReference type="ChEBI" id="CHEBI:28868"/>
        <dbReference type="ChEBI" id="CHEBI:57643"/>
        <dbReference type="ChEBI" id="CHEBI:58168"/>
        <dbReference type="EC" id="3.1.1.4"/>
    </reaction>
    <physiologicalReaction direction="left-to-right" evidence="5">
        <dbReference type="Rhea" id="RHEA:15802"/>
    </physiologicalReaction>
</comment>
<reference evidence="14" key="1">
    <citation type="submission" date="2025-08" db="UniProtKB">
        <authorList>
            <consortium name="Ensembl"/>
        </authorList>
    </citation>
    <scope>IDENTIFICATION</scope>
</reference>
<feature type="binding site" evidence="9">
    <location>
        <position position="93"/>
    </location>
    <ligand>
        <name>Ca(2+)</name>
        <dbReference type="ChEBI" id="CHEBI:29108"/>
    </ligand>
</feature>
<feature type="binding site" evidence="9">
    <location>
        <position position="110"/>
    </location>
    <ligand>
        <name>Ca(2+)</name>
        <dbReference type="ChEBI" id="CHEBI:29108"/>
    </ligand>
</feature>
<evidence type="ECO:0000313" key="14">
    <source>
        <dbReference type="Ensembl" id="ENSPCOP00000031630.1"/>
    </source>
</evidence>
<dbReference type="GO" id="GO:0050482">
    <property type="term" value="P:arachidonate secretion"/>
    <property type="evidence" value="ECO:0007669"/>
    <property type="project" value="InterPro"/>
</dbReference>
<dbReference type="PRINTS" id="PR00389">
    <property type="entry name" value="PHPHLIPASEA2"/>
</dbReference>
<sequence length="210" mass="22736">MADGAQANPKGFSKKVLARCPSGWRGPSLGAACPLRTSRSSLGVKLLTVALLAGSVPSTAQGSLLNLKFMVEAITGRSAILSYVGYGCYCGLGGQGQPKDEVDWCCHAHDCCYEKLFDQGCAPYVDHYDYTIENNTEIVCSELNKTQCDKQTCECDKNVVQCIRDQTYREEYRGYLNVYCQGPMPKCSIYDPPPGEAACTHGSLVPPAPP</sequence>
<evidence type="ECO:0000259" key="13">
    <source>
        <dbReference type="SMART" id="SM00085"/>
    </source>
</evidence>
<evidence type="ECO:0000256" key="10">
    <source>
        <dbReference type="PIRSR" id="PIRSR601211-3"/>
    </source>
</evidence>
<dbReference type="GO" id="GO:0036150">
    <property type="term" value="P:phosphatidylserine acyl-chain remodeling"/>
    <property type="evidence" value="ECO:0007669"/>
    <property type="project" value="Ensembl"/>
</dbReference>
<keyword evidence="3 12" id="KW-0964">Secreted</keyword>
<dbReference type="Proteomes" id="UP000233160">
    <property type="component" value="Unassembled WGS sequence"/>
</dbReference>
<evidence type="ECO:0000256" key="3">
    <source>
        <dbReference type="ARBA" id="ARBA00022525"/>
    </source>
</evidence>
<dbReference type="GO" id="GO:0042130">
    <property type="term" value="P:negative regulation of T cell proliferation"/>
    <property type="evidence" value="ECO:0007669"/>
    <property type="project" value="Ensembl"/>
</dbReference>
<dbReference type="GO" id="GO:0047498">
    <property type="term" value="F:calcium-dependent phospholipase A2 activity"/>
    <property type="evidence" value="ECO:0007669"/>
    <property type="project" value="Ensembl"/>
</dbReference>
<evidence type="ECO:0000256" key="7">
    <source>
        <dbReference type="ARBA" id="ARBA00049039"/>
    </source>
</evidence>
<evidence type="ECO:0000256" key="8">
    <source>
        <dbReference type="PIRSR" id="PIRSR601211-1"/>
    </source>
</evidence>
<evidence type="ECO:0000256" key="12">
    <source>
        <dbReference type="RuleBase" id="RU361236"/>
    </source>
</evidence>
<dbReference type="GO" id="GO:0036148">
    <property type="term" value="P:phosphatidylglycerol acyl-chain remodeling"/>
    <property type="evidence" value="ECO:0007669"/>
    <property type="project" value="Ensembl"/>
</dbReference>
<dbReference type="Pfam" id="PF00068">
    <property type="entry name" value="Phospholip_A2_1"/>
    <property type="match status" value="1"/>
</dbReference>
<dbReference type="CDD" id="cd00125">
    <property type="entry name" value="PLA2c"/>
    <property type="match status" value="1"/>
</dbReference>
<dbReference type="FunFam" id="1.20.90.10:FF:000001">
    <property type="entry name" value="Basic phospholipase A2 homolog"/>
    <property type="match status" value="1"/>
</dbReference>
<comment type="catalytic activity">
    <reaction evidence="6">
        <text>1-hexadecanoyl-2-(9Z-octadecenoyl)-sn-glycero-3-phosphocholine + H2O = 1-hexadecanoyl-sn-glycero-3-phosphocholine + (9Z)-octadecenoate + H(+)</text>
        <dbReference type="Rhea" id="RHEA:38779"/>
        <dbReference type="ChEBI" id="CHEBI:15377"/>
        <dbReference type="ChEBI" id="CHEBI:15378"/>
        <dbReference type="ChEBI" id="CHEBI:30823"/>
        <dbReference type="ChEBI" id="CHEBI:72998"/>
        <dbReference type="ChEBI" id="CHEBI:73001"/>
    </reaction>
    <physiologicalReaction direction="left-to-right" evidence="6">
        <dbReference type="Rhea" id="RHEA:38780"/>
    </physiologicalReaction>
</comment>
<evidence type="ECO:0000256" key="5">
    <source>
        <dbReference type="ARBA" id="ARBA00023422"/>
    </source>
</evidence>
<feature type="disulfide bond" evidence="10">
    <location>
        <begin position="105"/>
        <end position="162"/>
    </location>
</feature>
<feature type="domain" description="Phospholipase A2-like central" evidence="13">
    <location>
        <begin position="63"/>
        <end position="181"/>
    </location>
</feature>
<dbReference type="OMA" id="ECDKNVV"/>
<reference evidence="14" key="2">
    <citation type="submission" date="2025-09" db="UniProtKB">
        <authorList>
            <consortium name="Ensembl"/>
        </authorList>
    </citation>
    <scope>IDENTIFICATION</scope>
</reference>
<keyword evidence="12" id="KW-0443">Lipid metabolism</keyword>
<dbReference type="GO" id="GO:0036151">
    <property type="term" value="P:phosphatidylcholine acyl-chain remodeling"/>
    <property type="evidence" value="ECO:0007669"/>
    <property type="project" value="Ensembl"/>
</dbReference>
<dbReference type="InterPro" id="IPR001211">
    <property type="entry name" value="PLA2"/>
</dbReference>
<feature type="binding site" evidence="9">
    <location>
        <position position="91"/>
    </location>
    <ligand>
        <name>Ca(2+)</name>
        <dbReference type="ChEBI" id="CHEBI:29108"/>
    </ligand>
</feature>
<evidence type="ECO:0000256" key="6">
    <source>
        <dbReference type="ARBA" id="ARBA00048699"/>
    </source>
</evidence>
<dbReference type="PANTHER" id="PTHR11716:SF8">
    <property type="entry name" value="GROUP IIF SECRETORY PHOSPHOLIPASE A2"/>
    <property type="match status" value="1"/>
</dbReference>
<evidence type="ECO:0000256" key="2">
    <source>
        <dbReference type="ARBA" id="ARBA00007056"/>
    </source>
</evidence>
<evidence type="ECO:0000256" key="4">
    <source>
        <dbReference type="ARBA" id="ARBA00023157"/>
    </source>
</evidence>
<accession>A0A2K6GZM0</accession>
<keyword evidence="9" id="KW-0479">Metal-binding</keyword>
<evidence type="ECO:0000313" key="15">
    <source>
        <dbReference type="Proteomes" id="UP000233160"/>
    </source>
</evidence>
<dbReference type="GeneTree" id="ENSGT00940000161819"/>
<dbReference type="GO" id="GO:0005543">
    <property type="term" value="F:phospholipid binding"/>
    <property type="evidence" value="ECO:0007669"/>
    <property type="project" value="TreeGrafter"/>
</dbReference>
<feature type="disulfide bond" evidence="10">
    <location>
        <begin position="121"/>
        <end position="148"/>
    </location>
</feature>
<dbReference type="GO" id="GO:0019369">
    <property type="term" value="P:arachidonate metabolic process"/>
    <property type="evidence" value="ECO:0007669"/>
    <property type="project" value="Ensembl"/>
</dbReference>
<dbReference type="PROSITE" id="PS00118">
    <property type="entry name" value="PA2_HIS"/>
    <property type="match status" value="1"/>
</dbReference>
<feature type="disulfide bond" evidence="10">
    <location>
        <begin position="88"/>
        <end position="180"/>
    </location>
</feature>
<dbReference type="STRING" id="379532.ENSPCOP00000031630"/>
<feature type="binding site" evidence="9">
    <location>
        <position position="89"/>
    </location>
    <ligand>
        <name>Ca(2+)</name>
        <dbReference type="ChEBI" id="CHEBI:29108"/>
    </ligand>
</feature>
<organism evidence="14 15">
    <name type="scientific">Propithecus coquereli</name>
    <name type="common">Coquerel's sifaka</name>
    <name type="synonym">Propithecus verreauxi coquereli</name>
    <dbReference type="NCBI Taxonomy" id="379532"/>
    <lineage>
        <taxon>Eukaryota</taxon>
        <taxon>Metazoa</taxon>
        <taxon>Chordata</taxon>
        <taxon>Craniata</taxon>
        <taxon>Vertebrata</taxon>
        <taxon>Euteleostomi</taxon>
        <taxon>Mammalia</taxon>
        <taxon>Eutheria</taxon>
        <taxon>Euarchontoglires</taxon>
        <taxon>Primates</taxon>
        <taxon>Strepsirrhini</taxon>
        <taxon>Lemuriformes</taxon>
        <taxon>Indriidae</taxon>
        <taxon>Propithecus</taxon>
    </lineage>
</organism>
<dbReference type="GO" id="GO:0036152">
    <property type="term" value="P:phosphatidylethanolamine acyl-chain remodeling"/>
    <property type="evidence" value="ECO:0007669"/>
    <property type="project" value="Ensembl"/>
</dbReference>
<dbReference type="CTD" id="64600"/>
<feature type="disulfide bond" evidence="10">
    <location>
        <begin position="111"/>
        <end position="187"/>
    </location>
</feature>
<dbReference type="AlphaFoldDB" id="A0A2K6GZM0"/>
<dbReference type="SUPFAM" id="SSF48619">
    <property type="entry name" value="Phospholipase A2, PLA2"/>
    <property type="match status" value="1"/>
</dbReference>
<dbReference type="InterPro" id="IPR033113">
    <property type="entry name" value="PLA2_histidine"/>
</dbReference>
<evidence type="ECO:0000256" key="11">
    <source>
        <dbReference type="RuleBase" id="RU003654"/>
    </source>
</evidence>
<gene>
    <name evidence="14" type="primary">PLA2G2F</name>
</gene>